<evidence type="ECO:0000313" key="1">
    <source>
        <dbReference type="EMBL" id="RRR73552.1"/>
    </source>
</evidence>
<proteinExistence type="predicted"/>
<dbReference type="EMBL" id="RSAS01000331">
    <property type="protein sequence ID" value="RRR73552.1"/>
    <property type="molecule type" value="Genomic_DNA"/>
</dbReference>
<name>A0A426U216_9CHLR</name>
<dbReference type="Proteomes" id="UP000280307">
    <property type="component" value="Unassembled WGS sequence"/>
</dbReference>
<organism evidence="1 2">
    <name type="scientific">Candidatus Viridilinea halotolerans</name>
    <dbReference type="NCBI Taxonomy" id="2491704"/>
    <lineage>
        <taxon>Bacteria</taxon>
        <taxon>Bacillati</taxon>
        <taxon>Chloroflexota</taxon>
        <taxon>Chloroflexia</taxon>
        <taxon>Chloroflexales</taxon>
        <taxon>Chloroflexineae</taxon>
        <taxon>Oscillochloridaceae</taxon>
        <taxon>Candidatus Viridilinea</taxon>
    </lineage>
</organism>
<reference evidence="1 2" key="1">
    <citation type="submission" date="2018-12" db="EMBL/GenBank/DDBJ databases">
        <title>Genome Sequence of Candidatus Viridilinea halotolerans isolated from saline sulfide-rich spring.</title>
        <authorList>
            <person name="Grouzdev D.S."/>
            <person name="Burganskaya E.I."/>
            <person name="Krutkina M.S."/>
            <person name="Sukhacheva M.V."/>
            <person name="Gorlenko V.M."/>
        </authorList>
    </citation>
    <scope>NUCLEOTIDE SEQUENCE [LARGE SCALE GENOMIC DNA]</scope>
    <source>
        <strain evidence="1">Chok-6</strain>
    </source>
</reference>
<gene>
    <name evidence="1" type="ORF">EI684_08590</name>
</gene>
<protein>
    <submittedName>
        <fullName evidence="1">DUF4058 family protein</fullName>
    </submittedName>
</protein>
<sequence length="259" mass="28776">MPTPFPGMDPYLEHPALWPDLHNSLISALSDELAPQLRPRYYVALEERMYTDEPGDLVLAGRADVALVATPNLPVLAPALATNPEVEAVIVALPLPDMIRETYLEVRTVASGEVVTVIELLSPSNKRPGEGREQYLRKRRLITGSRSHLVEIDLLRSGVPMPMQGYTGSHDYRIMVSRATQRPQAILLPFRVRQAIPKFHLPLYPGDPEPAIGLTPILHALYARRSYDLRVNYANETEPPLVPSDAAWADGLLRSAGLR</sequence>
<accession>A0A426U216</accession>
<dbReference type="AlphaFoldDB" id="A0A426U216"/>
<comment type="caution">
    <text evidence="1">The sequence shown here is derived from an EMBL/GenBank/DDBJ whole genome shotgun (WGS) entry which is preliminary data.</text>
</comment>
<dbReference type="InterPro" id="IPR025132">
    <property type="entry name" value="DUF4058"/>
</dbReference>
<evidence type="ECO:0000313" key="2">
    <source>
        <dbReference type="Proteomes" id="UP000280307"/>
    </source>
</evidence>
<dbReference type="Pfam" id="PF13267">
    <property type="entry name" value="DUF4058"/>
    <property type="match status" value="1"/>
</dbReference>